<dbReference type="Proteomes" id="UP000198405">
    <property type="component" value="Unassembled WGS sequence"/>
</dbReference>
<accession>A0A238XX42</accession>
<sequence>MSPVVKKMFKMPIIRIGKHEGFLSTTITALVKDDEELFEGIFEIVAPKMSEIPNKTRKLTAVEKLPLGICKLGEEK</sequence>
<evidence type="ECO:0000313" key="2">
    <source>
        <dbReference type="Proteomes" id="UP000198405"/>
    </source>
</evidence>
<dbReference type="EMBL" id="FZOB01000001">
    <property type="protein sequence ID" value="SNR63003.1"/>
    <property type="molecule type" value="Genomic_DNA"/>
</dbReference>
<protein>
    <submittedName>
        <fullName evidence="1">Uncharacterized protein</fullName>
    </submittedName>
</protein>
<proteinExistence type="predicted"/>
<gene>
    <name evidence="1" type="ORF">SAMN06265340_101305</name>
</gene>
<reference evidence="2" key="1">
    <citation type="submission" date="2017-06" db="EMBL/GenBank/DDBJ databases">
        <authorList>
            <person name="Varghese N."/>
            <person name="Submissions S."/>
        </authorList>
    </citation>
    <scope>NUCLEOTIDE SEQUENCE [LARGE SCALE GENOMIC DNA]</scope>
    <source>
        <strain evidence="2">DSM 15668</strain>
    </source>
</reference>
<name>A0A238XX42_9BACT</name>
<dbReference type="AlphaFoldDB" id="A0A238XX42"/>
<organism evidence="1 2">
    <name type="scientific">Desulfurobacterium atlanticum</name>
    <dbReference type="NCBI Taxonomy" id="240169"/>
    <lineage>
        <taxon>Bacteria</taxon>
        <taxon>Pseudomonadati</taxon>
        <taxon>Aquificota</taxon>
        <taxon>Aquificia</taxon>
        <taxon>Desulfurobacteriales</taxon>
        <taxon>Desulfurobacteriaceae</taxon>
        <taxon>Desulfurobacterium</taxon>
    </lineage>
</organism>
<evidence type="ECO:0000313" key="1">
    <source>
        <dbReference type="EMBL" id="SNR63003.1"/>
    </source>
</evidence>
<keyword evidence="2" id="KW-1185">Reference proteome</keyword>